<feature type="compositionally biased region" description="Basic and acidic residues" evidence="1">
    <location>
        <begin position="512"/>
        <end position="523"/>
    </location>
</feature>
<name>A0AA39YFL5_9PEZI</name>
<comment type="caution">
    <text evidence="2">The sequence shown here is derived from an EMBL/GenBank/DDBJ whole genome shotgun (WGS) entry which is preliminary data.</text>
</comment>
<feature type="compositionally biased region" description="Basic and acidic residues" evidence="1">
    <location>
        <begin position="144"/>
        <end position="162"/>
    </location>
</feature>
<dbReference type="AlphaFoldDB" id="A0AA39YFL5"/>
<protein>
    <submittedName>
        <fullName evidence="2">Uncharacterized protein</fullName>
    </submittedName>
</protein>
<feature type="compositionally biased region" description="Low complexity" evidence="1">
    <location>
        <begin position="295"/>
        <end position="309"/>
    </location>
</feature>
<feature type="compositionally biased region" description="Polar residues" evidence="1">
    <location>
        <begin position="524"/>
        <end position="536"/>
    </location>
</feature>
<feature type="region of interest" description="Disordered" evidence="1">
    <location>
        <begin position="210"/>
        <end position="418"/>
    </location>
</feature>
<gene>
    <name evidence="2" type="ORF">B0T16DRAFT_387125</name>
</gene>
<feature type="compositionally biased region" description="Polar residues" evidence="1">
    <location>
        <begin position="253"/>
        <end position="268"/>
    </location>
</feature>
<feature type="region of interest" description="Disordered" evidence="1">
    <location>
        <begin position="76"/>
        <end position="192"/>
    </location>
</feature>
<dbReference type="Proteomes" id="UP001174936">
    <property type="component" value="Unassembled WGS sequence"/>
</dbReference>
<feature type="compositionally biased region" description="Low complexity" evidence="1">
    <location>
        <begin position="538"/>
        <end position="549"/>
    </location>
</feature>
<feature type="compositionally biased region" description="Basic and acidic residues" evidence="1">
    <location>
        <begin position="81"/>
        <end position="90"/>
    </location>
</feature>
<feature type="compositionally biased region" description="Basic residues" evidence="1">
    <location>
        <begin position="500"/>
        <end position="511"/>
    </location>
</feature>
<evidence type="ECO:0000256" key="1">
    <source>
        <dbReference type="SAM" id="MobiDB-lite"/>
    </source>
</evidence>
<evidence type="ECO:0000313" key="3">
    <source>
        <dbReference type="Proteomes" id="UP001174936"/>
    </source>
</evidence>
<sequence>MASRAAQNRPGRSMSRTLLWVSTQAKHKLPRSPPDVWNFDAEVLPLSSLSDSDSVNNEYRLEKDGLNERKACVFLPPPRLSPRERREGLRRILKIKGQSGLLRPHVGLRGGAGAETPSPQKPPQKQQGGEPPQEQQDGKPPQQRQEEPADDCKELSVPEKKMPPKKQPWKMPPGGGRPKDPVDEDPNEGTALPCYQATYPIVHHHSRLDPEGLYRIHGPSRASQKKPVRPETVTPKAPIKESPGLPKPDPEGATSSQTPPIPSNTVTPPRTPVIESSGLSLGEPEGAHLVSQGAPPLQKPQTTPRTTTPPKTPVAESSGPPKIDPEAMPETPIMESPGPPPKAPRPRFATPDLSNRGQLPALPPVRPTRPTGRGSIHFKGHPFRGDHGGGGPSRPPKVSIGHAATQTNLTMASKEGWKHKAIGTALDSDSKMFWDYRRGSTASSYGGETTHRNSPRRLQKNQPPQADFSGLPTSESGGGEQNDKNANDGKDAKKGGFASKIRHGLSLRGKKKAGDATKAKSDGQDQTSTKSVTDEASTGKGKSVTKGKSPATAETN</sequence>
<proteinExistence type="predicted"/>
<feature type="compositionally biased region" description="Low complexity" evidence="1">
    <location>
        <begin position="123"/>
        <end position="143"/>
    </location>
</feature>
<reference evidence="2" key="1">
    <citation type="submission" date="2023-06" db="EMBL/GenBank/DDBJ databases">
        <title>Genome-scale phylogeny and comparative genomics of the fungal order Sordariales.</title>
        <authorList>
            <consortium name="Lawrence Berkeley National Laboratory"/>
            <person name="Hensen N."/>
            <person name="Bonometti L."/>
            <person name="Westerberg I."/>
            <person name="Brannstrom I.O."/>
            <person name="Guillou S."/>
            <person name="Cros-Aarteil S."/>
            <person name="Calhoun S."/>
            <person name="Haridas S."/>
            <person name="Kuo A."/>
            <person name="Mondo S."/>
            <person name="Pangilinan J."/>
            <person name="Riley R."/>
            <person name="Labutti K."/>
            <person name="Andreopoulos B."/>
            <person name="Lipzen A."/>
            <person name="Chen C."/>
            <person name="Yanf M."/>
            <person name="Daum C."/>
            <person name="Ng V."/>
            <person name="Clum A."/>
            <person name="Steindorff A."/>
            <person name="Ohm R."/>
            <person name="Martin F."/>
            <person name="Silar P."/>
            <person name="Natvig D."/>
            <person name="Lalanne C."/>
            <person name="Gautier V."/>
            <person name="Ament-Velasquez S.L."/>
            <person name="Kruys A."/>
            <person name="Hutchinson M.I."/>
            <person name="Powell A.J."/>
            <person name="Barry K."/>
            <person name="Miller A.N."/>
            <person name="Grigoriev I.V."/>
            <person name="Debuchy R."/>
            <person name="Gladieux P."/>
            <person name="Thoren M.H."/>
            <person name="Johannesson H."/>
        </authorList>
    </citation>
    <scope>NUCLEOTIDE SEQUENCE</scope>
    <source>
        <strain evidence="2">SMH2532-1</strain>
    </source>
</reference>
<organism evidence="2 3">
    <name type="scientific">Cercophora newfieldiana</name>
    <dbReference type="NCBI Taxonomy" id="92897"/>
    <lineage>
        <taxon>Eukaryota</taxon>
        <taxon>Fungi</taxon>
        <taxon>Dikarya</taxon>
        <taxon>Ascomycota</taxon>
        <taxon>Pezizomycotina</taxon>
        <taxon>Sordariomycetes</taxon>
        <taxon>Sordariomycetidae</taxon>
        <taxon>Sordariales</taxon>
        <taxon>Lasiosphaeriaceae</taxon>
        <taxon>Cercophora</taxon>
    </lineage>
</organism>
<accession>A0AA39YFL5</accession>
<evidence type="ECO:0000313" key="2">
    <source>
        <dbReference type="EMBL" id="KAK0651751.1"/>
    </source>
</evidence>
<dbReference type="EMBL" id="JAULSV010000002">
    <property type="protein sequence ID" value="KAK0651751.1"/>
    <property type="molecule type" value="Genomic_DNA"/>
</dbReference>
<feature type="region of interest" description="Disordered" evidence="1">
    <location>
        <begin position="439"/>
        <end position="556"/>
    </location>
</feature>
<feature type="compositionally biased region" description="Basic and acidic residues" evidence="1">
    <location>
        <begin position="481"/>
        <end position="494"/>
    </location>
</feature>
<keyword evidence="3" id="KW-1185">Reference proteome</keyword>